<evidence type="ECO:0000313" key="2">
    <source>
        <dbReference type="Proteomes" id="UP000593560"/>
    </source>
</evidence>
<organism evidence="1 2">
    <name type="scientific">Gossypium harknessii</name>
    <dbReference type="NCBI Taxonomy" id="34285"/>
    <lineage>
        <taxon>Eukaryota</taxon>
        <taxon>Viridiplantae</taxon>
        <taxon>Streptophyta</taxon>
        <taxon>Embryophyta</taxon>
        <taxon>Tracheophyta</taxon>
        <taxon>Spermatophyta</taxon>
        <taxon>Magnoliopsida</taxon>
        <taxon>eudicotyledons</taxon>
        <taxon>Gunneridae</taxon>
        <taxon>Pentapetalae</taxon>
        <taxon>rosids</taxon>
        <taxon>malvids</taxon>
        <taxon>Malvales</taxon>
        <taxon>Malvaceae</taxon>
        <taxon>Malvoideae</taxon>
        <taxon>Gossypium</taxon>
    </lineage>
</organism>
<gene>
    <name evidence="1" type="ORF">Gohar_020572</name>
</gene>
<proteinExistence type="predicted"/>
<name>A0A7J9I0T6_9ROSI</name>
<protein>
    <submittedName>
        <fullName evidence="1">Uncharacterized protein</fullName>
    </submittedName>
</protein>
<comment type="caution">
    <text evidence="1">The sequence shown here is derived from an EMBL/GenBank/DDBJ whole genome shotgun (WGS) entry which is preliminary data.</text>
</comment>
<dbReference type="AlphaFoldDB" id="A0A7J9I0T6"/>
<accession>A0A7J9I0T6</accession>
<reference evidence="1 2" key="1">
    <citation type="journal article" date="2019" name="Genome Biol. Evol.">
        <title>Insights into the evolution of the New World diploid cottons (Gossypium, subgenus Houzingenia) based on genome sequencing.</title>
        <authorList>
            <person name="Grover C.E."/>
            <person name="Arick M.A. 2nd"/>
            <person name="Thrash A."/>
            <person name="Conover J.L."/>
            <person name="Sanders W.S."/>
            <person name="Peterson D.G."/>
            <person name="Frelichowski J.E."/>
            <person name="Scheffler J.A."/>
            <person name="Scheffler B.E."/>
            <person name="Wendel J.F."/>
        </authorList>
    </citation>
    <scope>NUCLEOTIDE SEQUENCE [LARGE SCALE GENOMIC DNA]</scope>
    <source>
        <strain evidence="1">0</strain>
        <tissue evidence="1">Leaf</tissue>
    </source>
</reference>
<dbReference type="Proteomes" id="UP000593560">
    <property type="component" value="Unassembled WGS sequence"/>
</dbReference>
<evidence type="ECO:0000313" key="1">
    <source>
        <dbReference type="EMBL" id="MBA0814765.1"/>
    </source>
</evidence>
<sequence>MCPRMQRLQPMVIILKGMQVKFEVQKMEEWVPPISSK</sequence>
<dbReference type="EMBL" id="JABFAD010000012">
    <property type="protein sequence ID" value="MBA0814765.1"/>
    <property type="molecule type" value="Genomic_DNA"/>
</dbReference>
<keyword evidence="2" id="KW-1185">Reference proteome</keyword>